<evidence type="ECO:0000313" key="3">
    <source>
        <dbReference type="Proteomes" id="UP000018144"/>
    </source>
</evidence>
<feature type="transmembrane region" description="Helical" evidence="1">
    <location>
        <begin position="89"/>
        <end position="119"/>
    </location>
</feature>
<name>U4LSR6_PYROM</name>
<keyword evidence="3" id="KW-1185">Reference proteome</keyword>
<sequence>MPIIEVDIFASPVTNTSDNASIRTADSDITLVDEKAVDITVPELKLAQEGKSKFTNEVMSIEGPKVKKGFLDWLHDKGQNNVTYEILEFILTLIGSLIFLFVLFESMLLIVLFGLWLFIHHIMEIKDFKFVFWQ</sequence>
<proteinExistence type="predicted"/>
<keyword evidence="1" id="KW-0472">Membrane</keyword>
<accession>U4LSR6</accession>
<reference evidence="2 3" key="1">
    <citation type="journal article" date="2013" name="PLoS Genet.">
        <title>The genome and development-dependent transcriptomes of Pyronema confluens: a window into fungal evolution.</title>
        <authorList>
            <person name="Traeger S."/>
            <person name="Altegoer F."/>
            <person name="Freitag M."/>
            <person name="Gabaldon T."/>
            <person name="Kempken F."/>
            <person name="Kumar A."/>
            <person name="Marcet-Houben M."/>
            <person name="Poggeler S."/>
            <person name="Stajich J.E."/>
            <person name="Nowrousian M."/>
        </authorList>
    </citation>
    <scope>NUCLEOTIDE SEQUENCE [LARGE SCALE GENOMIC DNA]</scope>
    <source>
        <strain evidence="3">CBS 100304</strain>
        <tissue evidence="2">Vegetative mycelium</tissue>
    </source>
</reference>
<keyword evidence="1" id="KW-1133">Transmembrane helix</keyword>
<dbReference type="EMBL" id="HF935844">
    <property type="protein sequence ID" value="CCX32415.1"/>
    <property type="molecule type" value="Genomic_DNA"/>
</dbReference>
<protein>
    <submittedName>
        <fullName evidence="2">Uncharacterized protein</fullName>
    </submittedName>
</protein>
<evidence type="ECO:0000256" key="1">
    <source>
        <dbReference type="SAM" id="Phobius"/>
    </source>
</evidence>
<keyword evidence="1" id="KW-0812">Transmembrane</keyword>
<gene>
    <name evidence="2" type="ORF">PCON_13064</name>
</gene>
<evidence type="ECO:0000313" key="2">
    <source>
        <dbReference type="EMBL" id="CCX32415.1"/>
    </source>
</evidence>
<dbReference type="AlphaFoldDB" id="U4LSR6"/>
<organism evidence="2 3">
    <name type="scientific">Pyronema omphalodes (strain CBS 100304)</name>
    <name type="common">Pyronema confluens</name>
    <dbReference type="NCBI Taxonomy" id="1076935"/>
    <lineage>
        <taxon>Eukaryota</taxon>
        <taxon>Fungi</taxon>
        <taxon>Dikarya</taxon>
        <taxon>Ascomycota</taxon>
        <taxon>Pezizomycotina</taxon>
        <taxon>Pezizomycetes</taxon>
        <taxon>Pezizales</taxon>
        <taxon>Pyronemataceae</taxon>
        <taxon>Pyronema</taxon>
    </lineage>
</organism>
<dbReference type="Proteomes" id="UP000018144">
    <property type="component" value="Unassembled WGS sequence"/>
</dbReference>